<reference evidence="3" key="2">
    <citation type="journal article" date="2018" name="ISME J.">
        <title>A dynamic microbial community with high functional redundancy inhabits the cold, oxic subseafloor aquifer.</title>
        <authorList>
            <person name="Tully B.J."/>
            <person name="Wheat C.G."/>
            <person name="Glazer B.T."/>
            <person name="Huber J.A."/>
        </authorList>
    </citation>
    <scope>NUCLEOTIDE SEQUENCE</scope>
    <source>
        <strain evidence="3">NORP83</strain>
    </source>
</reference>
<name>A0A2A4ZAL8_9PROT</name>
<reference key="1">
    <citation type="submission" date="2017-08" db="EMBL/GenBank/DDBJ databases">
        <title>A dynamic microbial community with high functional redundancy inhabits the cold, oxic subseafloor aquifer.</title>
        <authorList>
            <person name="Tully B.J."/>
            <person name="Wheat C.G."/>
            <person name="Glazer B.T."/>
            <person name="Huber J.A."/>
        </authorList>
    </citation>
    <scope>NUCLEOTIDE SEQUENCE [LARGE SCALE GENOMIC DNA]</scope>
</reference>
<protein>
    <submittedName>
        <fullName evidence="3">Cysteine desulfuration protein SufE</fullName>
    </submittedName>
</protein>
<sequence>MDDSFQNISDDFSYLDGWEEKYKYVIELGQQLPALDDVYKVEAYKVKGCTSQVWLKISIDEQNVMTITGDSDAHIVKGLVAILVAYYSGQGVADIQQNDATKLFAHIGLADQLTPQRAGGLSAMIKRIQRAADNH</sequence>
<comment type="similarity">
    <text evidence="1">Belongs to the SufE family.</text>
</comment>
<gene>
    <name evidence="3" type="ORF">COB13_01970</name>
</gene>
<accession>A0A2A4ZAL8</accession>
<dbReference type="Pfam" id="PF02657">
    <property type="entry name" value="SufE"/>
    <property type="match status" value="1"/>
</dbReference>
<dbReference type="AlphaFoldDB" id="A0A2A4ZAL8"/>
<dbReference type="Gene3D" id="3.90.1010.10">
    <property type="match status" value="1"/>
</dbReference>
<proteinExistence type="inferred from homology"/>
<dbReference type="EMBL" id="NVUS01000002">
    <property type="protein sequence ID" value="PCJ03576.1"/>
    <property type="molecule type" value="Genomic_DNA"/>
</dbReference>
<dbReference type="PANTHER" id="PTHR43597">
    <property type="entry name" value="SULFUR ACCEPTOR PROTEIN CSDE"/>
    <property type="match status" value="1"/>
</dbReference>
<evidence type="ECO:0000256" key="1">
    <source>
        <dbReference type="ARBA" id="ARBA00010282"/>
    </source>
</evidence>
<evidence type="ECO:0000259" key="2">
    <source>
        <dbReference type="Pfam" id="PF02657"/>
    </source>
</evidence>
<comment type="caution">
    <text evidence="3">The sequence shown here is derived from an EMBL/GenBank/DDBJ whole genome shotgun (WGS) entry which is preliminary data.</text>
</comment>
<evidence type="ECO:0000313" key="3">
    <source>
        <dbReference type="EMBL" id="PCJ03576.1"/>
    </source>
</evidence>
<feature type="domain" description="Fe-S metabolism associated" evidence="2">
    <location>
        <begin position="10"/>
        <end position="130"/>
    </location>
</feature>
<dbReference type="PANTHER" id="PTHR43597:SF5">
    <property type="entry name" value="SUFE-LIKE PROTEIN 2, CHLOROPLASTIC"/>
    <property type="match status" value="1"/>
</dbReference>
<organism evidence="3">
    <name type="scientific">OCS116 cluster bacterium</name>
    <dbReference type="NCBI Taxonomy" id="2030921"/>
    <lineage>
        <taxon>Bacteria</taxon>
        <taxon>Pseudomonadati</taxon>
        <taxon>Pseudomonadota</taxon>
        <taxon>Alphaproteobacteria</taxon>
        <taxon>OCS116 cluster</taxon>
    </lineage>
</organism>
<dbReference type="InterPro" id="IPR003808">
    <property type="entry name" value="Fe-S_metab-assoc_dom"/>
</dbReference>
<dbReference type="SUPFAM" id="SSF82649">
    <property type="entry name" value="SufE/NifU"/>
    <property type="match status" value="1"/>
</dbReference>